<evidence type="ECO:0000313" key="2">
    <source>
        <dbReference type="Proteomes" id="UP000828171"/>
    </source>
</evidence>
<organism evidence="1 2">
    <name type="scientific">Klebsiella phage vB_KpnS-VAC2</name>
    <dbReference type="NCBI Taxonomy" id="2864369"/>
    <lineage>
        <taxon>Viruses</taxon>
        <taxon>Duplodnaviria</taxon>
        <taxon>Heunggongvirae</taxon>
        <taxon>Uroviricota</taxon>
        <taxon>Caudoviricetes</taxon>
        <taxon>Drexlerviridae</taxon>
        <taxon>Webervirus</taxon>
        <taxon>Webervirus VAC2</taxon>
    </lineage>
</organism>
<protein>
    <submittedName>
        <fullName evidence="1">Uncharacterized protein</fullName>
    </submittedName>
</protein>
<keyword evidence="2" id="KW-1185">Reference proteome</keyword>
<dbReference type="EMBL" id="MZ428221">
    <property type="protein sequence ID" value="QZE50461.1"/>
    <property type="molecule type" value="Genomic_DNA"/>
</dbReference>
<accession>A0AAE8BY24</accession>
<sequence length="80" mass="8958">MATRNVKVEVINVDISVGDAPTLAQWAGMKVGDILEGQVFDDGTVWAQAGRHHESEEYGLTYPTDWFELNEGEYKVIDDE</sequence>
<proteinExistence type="predicted"/>
<reference evidence="1" key="1">
    <citation type="submission" date="2021-06" db="EMBL/GenBank/DDBJ databases">
        <title>PemIK (PemK/PemI) type II TA system from Klebsiella pneumoniae clinical strains inhibits lytic phage.</title>
        <authorList>
            <person name="Bleriot I.I."/>
            <person name="Blasco L.L."/>
            <person name="Pacios O.O."/>
            <person name="Fernandez-Garcia L.L."/>
            <person name="Ambroa A.A."/>
            <person name="Lopez M.M."/>
            <person name="Gonzalez-Bardanca M.M."/>
            <person name="Fernandez Cuenca F.F."/>
            <person name="Oteo J.J."/>
            <person name="Pascual A.A."/>
            <person name="Martinez-Martinez L.L."/>
            <person name="Domingo-Calap P.P."/>
            <person name="Wood T.K.T.K."/>
            <person name="Tomas M.M."/>
        </authorList>
    </citation>
    <scope>NUCLEOTIDE SEQUENCE</scope>
</reference>
<name>A0AAE8BY24_9CAUD</name>
<dbReference type="Proteomes" id="UP000828171">
    <property type="component" value="Segment"/>
</dbReference>
<evidence type="ECO:0000313" key="1">
    <source>
        <dbReference type="EMBL" id="QZE50461.1"/>
    </source>
</evidence>